<evidence type="ECO:0000313" key="1">
    <source>
        <dbReference type="EMBL" id="JAH12471.1"/>
    </source>
</evidence>
<name>A0A0E9Q6G4_ANGAN</name>
<organism evidence="1">
    <name type="scientific">Anguilla anguilla</name>
    <name type="common">European freshwater eel</name>
    <name type="synonym">Muraena anguilla</name>
    <dbReference type="NCBI Taxonomy" id="7936"/>
    <lineage>
        <taxon>Eukaryota</taxon>
        <taxon>Metazoa</taxon>
        <taxon>Chordata</taxon>
        <taxon>Craniata</taxon>
        <taxon>Vertebrata</taxon>
        <taxon>Euteleostomi</taxon>
        <taxon>Actinopterygii</taxon>
        <taxon>Neopterygii</taxon>
        <taxon>Teleostei</taxon>
        <taxon>Anguilliformes</taxon>
        <taxon>Anguillidae</taxon>
        <taxon>Anguilla</taxon>
    </lineage>
</organism>
<sequence>MLAFSYISMCRKIIERSMQINKDHCKDTRHGPFRETVHKLPNSPSVTWMDPDARAQHGQPTVTLGQTKIERGVISPATSYSV</sequence>
<reference evidence="1" key="1">
    <citation type="submission" date="2014-11" db="EMBL/GenBank/DDBJ databases">
        <authorList>
            <person name="Amaro Gonzalez C."/>
        </authorList>
    </citation>
    <scope>NUCLEOTIDE SEQUENCE</scope>
</reference>
<protein>
    <submittedName>
        <fullName evidence="1">Uncharacterized protein</fullName>
    </submittedName>
</protein>
<reference evidence="1" key="2">
    <citation type="journal article" date="2015" name="Fish Shellfish Immunol.">
        <title>Early steps in the European eel (Anguilla anguilla)-Vibrio vulnificus interaction in the gills: Role of the RtxA13 toxin.</title>
        <authorList>
            <person name="Callol A."/>
            <person name="Pajuelo D."/>
            <person name="Ebbesson L."/>
            <person name="Teles M."/>
            <person name="MacKenzie S."/>
            <person name="Amaro C."/>
        </authorList>
    </citation>
    <scope>NUCLEOTIDE SEQUENCE</scope>
</reference>
<dbReference type="AlphaFoldDB" id="A0A0E9Q6G4"/>
<proteinExistence type="predicted"/>
<accession>A0A0E9Q6G4</accession>
<dbReference type="EMBL" id="GBXM01096106">
    <property type="protein sequence ID" value="JAH12471.1"/>
    <property type="molecule type" value="Transcribed_RNA"/>
</dbReference>